<reference evidence="1 2" key="1">
    <citation type="submission" date="2020-06" db="EMBL/GenBank/DDBJ databases">
        <authorList>
            <person name="Li R."/>
            <person name="Bekaert M."/>
        </authorList>
    </citation>
    <scope>NUCLEOTIDE SEQUENCE [LARGE SCALE GENOMIC DNA]</scope>
    <source>
        <strain evidence="2">wild</strain>
    </source>
</reference>
<name>A0A6J8CX65_MYTCO</name>
<organism evidence="1 2">
    <name type="scientific">Mytilus coruscus</name>
    <name type="common">Sea mussel</name>
    <dbReference type="NCBI Taxonomy" id="42192"/>
    <lineage>
        <taxon>Eukaryota</taxon>
        <taxon>Metazoa</taxon>
        <taxon>Spiralia</taxon>
        <taxon>Lophotrochozoa</taxon>
        <taxon>Mollusca</taxon>
        <taxon>Bivalvia</taxon>
        <taxon>Autobranchia</taxon>
        <taxon>Pteriomorphia</taxon>
        <taxon>Mytilida</taxon>
        <taxon>Mytiloidea</taxon>
        <taxon>Mytilidae</taxon>
        <taxon>Mytilinae</taxon>
        <taxon>Mytilus</taxon>
    </lineage>
</organism>
<evidence type="ECO:0000313" key="1">
    <source>
        <dbReference type="EMBL" id="CAC5399490.1"/>
    </source>
</evidence>
<dbReference type="SUPFAM" id="SSF57924">
    <property type="entry name" value="Inhibitor of apoptosis (IAP) repeat"/>
    <property type="match status" value="1"/>
</dbReference>
<accession>A0A6J8CX65</accession>
<dbReference type="AlphaFoldDB" id="A0A6J8CX65"/>
<dbReference type="InterPro" id="IPR017900">
    <property type="entry name" value="4Fe4S_Fe_S_CS"/>
</dbReference>
<dbReference type="PROSITE" id="PS00198">
    <property type="entry name" value="4FE4S_FER_1"/>
    <property type="match status" value="1"/>
</dbReference>
<dbReference type="EMBL" id="CACVKT020006042">
    <property type="protein sequence ID" value="CAC5399490.1"/>
    <property type="molecule type" value="Genomic_DNA"/>
</dbReference>
<dbReference type="OrthoDB" id="10338953at2759"/>
<dbReference type="Proteomes" id="UP000507470">
    <property type="component" value="Unassembled WGS sequence"/>
</dbReference>
<gene>
    <name evidence="1" type="ORF">MCOR_33750</name>
</gene>
<evidence type="ECO:0008006" key="3">
    <source>
        <dbReference type="Google" id="ProtNLM"/>
    </source>
</evidence>
<keyword evidence="2" id="KW-1185">Reference proteome</keyword>
<protein>
    <recommendedName>
        <fullName evidence="3">RING-type domain-containing protein</fullName>
    </recommendedName>
</protein>
<evidence type="ECO:0000313" key="2">
    <source>
        <dbReference type="Proteomes" id="UP000507470"/>
    </source>
</evidence>
<proteinExistence type="predicted"/>
<sequence length="257" mass="30122">MASQYKGYYRYPYFRPNREEFYDICISESDNVISNFEKWNRYRPINHFIGNPDYKQWTPQGRLGTFFNTVDRNKMPTDMIYKIHKQGFYYENNLNIIKCHKCDSTYCSDTIGNITPCHWPHCDYVCASKDRCRTNSNDNYETKMTRKPLYNARNQTNISDALIPTIKLSMQYCKKTIQGWIIDEEAGRDIAKDMKEAKATSKKISDIKNSMCIRCGSEPPGIVFQNCYHCVTCCRCSECIDYCPKCDAYIMCRVANA</sequence>